<dbReference type="Pfam" id="PF00534">
    <property type="entry name" value="Glycos_transf_1"/>
    <property type="match status" value="1"/>
</dbReference>
<comment type="caution">
    <text evidence="3">The sequence shown here is derived from an EMBL/GenBank/DDBJ whole genome shotgun (WGS) entry which is preliminary data.</text>
</comment>
<evidence type="ECO:0000313" key="3">
    <source>
        <dbReference type="EMBL" id="OAN16813.1"/>
    </source>
</evidence>
<feature type="domain" description="Glycosyltransferase subfamily 4-like N-terminal" evidence="2">
    <location>
        <begin position="14"/>
        <end position="171"/>
    </location>
</feature>
<dbReference type="OrthoDB" id="9775208at2"/>
<dbReference type="GO" id="GO:0016757">
    <property type="term" value="F:glycosyltransferase activity"/>
    <property type="evidence" value="ECO:0007669"/>
    <property type="project" value="InterPro"/>
</dbReference>
<dbReference type="AlphaFoldDB" id="A0A178KJ78"/>
<dbReference type="EMBL" id="LVHF01000016">
    <property type="protein sequence ID" value="OAN16813.1"/>
    <property type="molecule type" value="Genomic_DNA"/>
</dbReference>
<keyword evidence="4" id="KW-1185">Reference proteome</keyword>
<protein>
    <submittedName>
        <fullName evidence="3">Glycosyltransferase</fullName>
    </submittedName>
</protein>
<feature type="domain" description="Glycosyl transferase family 1" evidence="1">
    <location>
        <begin position="181"/>
        <end position="330"/>
    </location>
</feature>
<dbReference type="SUPFAM" id="SSF53756">
    <property type="entry name" value="UDP-Glycosyltransferase/glycogen phosphorylase"/>
    <property type="match status" value="1"/>
</dbReference>
<evidence type="ECO:0000259" key="2">
    <source>
        <dbReference type="Pfam" id="PF13439"/>
    </source>
</evidence>
<accession>A0A178KJ78</accession>
<name>A0A178KJ78_9GAMM</name>
<organism evidence="3 4">
    <name type="scientific">Photobacterium jeanii</name>
    <dbReference type="NCBI Taxonomy" id="858640"/>
    <lineage>
        <taxon>Bacteria</taxon>
        <taxon>Pseudomonadati</taxon>
        <taxon>Pseudomonadota</taxon>
        <taxon>Gammaproteobacteria</taxon>
        <taxon>Vibrionales</taxon>
        <taxon>Vibrionaceae</taxon>
        <taxon>Photobacterium</taxon>
    </lineage>
</organism>
<dbReference type="RefSeq" id="WP_068330645.1">
    <property type="nucleotide sequence ID" value="NZ_LVHF01000016.1"/>
</dbReference>
<evidence type="ECO:0000313" key="4">
    <source>
        <dbReference type="Proteomes" id="UP000078503"/>
    </source>
</evidence>
<dbReference type="Pfam" id="PF13439">
    <property type="entry name" value="Glyco_transf_4"/>
    <property type="match status" value="1"/>
</dbReference>
<dbReference type="Gene3D" id="3.40.50.2000">
    <property type="entry name" value="Glycogen Phosphorylase B"/>
    <property type="match status" value="2"/>
</dbReference>
<dbReference type="InterPro" id="IPR028098">
    <property type="entry name" value="Glyco_trans_4-like_N"/>
</dbReference>
<dbReference type="STRING" id="858640.A3K86_09380"/>
<proteinExistence type="predicted"/>
<dbReference type="InterPro" id="IPR001296">
    <property type="entry name" value="Glyco_trans_1"/>
</dbReference>
<dbReference type="GO" id="GO:1901135">
    <property type="term" value="P:carbohydrate derivative metabolic process"/>
    <property type="evidence" value="ECO:0007669"/>
    <property type="project" value="UniProtKB-ARBA"/>
</dbReference>
<evidence type="ECO:0000259" key="1">
    <source>
        <dbReference type="Pfam" id="PF00534"/>
    </source>
</evidence>
<dbReference type="PANTHER" id="PTHR12526">
    <property type="entry name" value="GLYCOSYLTRANSFERASE"/>
    <property type="match status" value="1"/>
</dbReference>
<reference evidence="3 4" key="1">
    <citation type="submission" date="2016-03" db="EMBL/GenBank/DDBJ databases">
        <title>Photobacterium proteolyticum sp. nov. a protease producing bacterium isolated from ocean sediments of Laizhou Bay.</title>
        <authorList>
            <person name="Li Y."/>
        </authorList>
    </citation>
    <scope>NUCLEOTIDE SEQUENCE [LARGE SCALE GENOMIC DNA]</scope>
    <source>
        <strain evidence="3 4">R-40508</strain>
    </source>
</reference>
<keyword evidence="3" id="KW-0808">Transferase</keyword>
<dbReference type="PANTHER" id="PTHR12526:SF634">
    <property type="entry name" value="BLL3361 PROTEIN"/>
    <property type="match status" value="1"/>
</dbReference>
<sequence length="357" mass="40042">MSLVTLQVVQHLRPGGIEHLVLNLLRFASPGYQQFVVALEGSKEEAITQWPELKPFAERLFFLNKPKGKSPLTVIKLRQLMLELGVKVVHSHHIGPLLYSRLAALGLKVRHIQTEHDSWHLSNPRHQQLTRWLLNSAKVQLVADAPRVALQLEKLLGRPADHVILNGIDTEYFSPGSRLLARQDLQLPLDKILIGCAGRLVHEKGIDNALHALASLPNNHHLVIAGQGDKLDELQSLAQHLQLEHRVHWLGYCDQMRLFYRALDLFTMPSRQEGLPLALLEAQACGKSVVATQIGGIPDLLHPHSGKLIKPDRPDQLASAIRDVLAQSNEVSRHNSEFVRECADIRTMAIRYEAIAF</sequence>
<gene>
    <name evidence="3" type="ORF">A3K86_09380</name>
</gene>
<dbReference type="Proteomes" id="UP000078503">
    <property type="component" value="Unassembled WGS sequence"/>
</dbReference>